<keyword evidence="1" id="KW-0175">Coiled coil</keyword>
<evidence type="ECO:0000313" key="4">
    <source>
        <dbReference type="Proteomes" id="UP000000560"/>
    </source>
</evidence>
<dbReference type="RefSeq" id="XP_050469117.1">
    <property type="nucleotide sequence ID" value="XM_050613289.1"/>
</dbReference>
<feature type="compositionally biased region" description="Low complexity" evidence="2">
    <location>
        <begin position="1"/>
        <end position="12"/>
    </location>
</feature>
<sequence>MDSPSSSRSSPSKALNPLSPERMNQQTIPNSPSTVSETLRMQRKSQRGLSDVQARVAYLNNLSRGGSPVGTSGSTSTGGAAALQRAILGREEAESALARVSSQLSEAQSRELRISERLESLLEELQNAKERQAHERLVFEKEIRKARKEAFRAGSALVKTQEELKHMRAEAKGLSQEVQSEREAKEKAKQEAFERAYAIAGLTEELEEIKGKLRAAEAKNQAITLQHARAREIRKQEVTRMSLAEGDLALLMTPSPRKPKRPSDALGDDLAQGPTQESAKLSPPAHQDTPPKKLVKLSDPLSPRYPHQFEENPPLTVQELVDRLQMELRWERNERINAEKDVEFMQLQCMFKMCACRELENLENEAQARKQERTAQKQGAEETMKDCGIPEEDSHQQLNGEPTRIEPRDKEDRQEQVRMQTQERDSLEETQQQDVQEEPQESESQEEEITEEQTREDEFMDEVQEEVGEPLITFSPVTGTFRTVPSPIRSPHKQLQNSNLHELRTSPIKIQTIPEAHSSSASPGQKDLTPEAHPSPVASQAQRQTEYENVHQNHVDHVNEIHNVKRIPLRSGDEASSLSVIAPGTPISREQALAQIRARRGRTSEMKRSVSASDAGFRAGGLNVTPARLARRIPGVQHATDPRGDGVKKSRRDMSAPMRVLR</sequence>
<gene>
    <name evidence="3" type="ORF">ANIA_00849</name>
</gene>
<dbReference type="eggNOG" id="ENOG502RY7V">
    <property type="taxonomic scope" value="Eukaryota"/>
</dbReference>
<accession>C8VQ21</accession>
<reference evidence="4" key="1">
    <citation type="journal article" date="2005" name="Nature">
        <title>Sequencing of Aspergillus nidulans and comparative analysis with A. fumigatus and A. oryzae.</title>
        <authorList>
            <person name="Galagan J.E."/>
            <person name="Calvo S.E."/>
            <person name="Cuomo C."/>
            <person name="Ma L.J."/>
            <person name="Wortman J.R."/>
            <person name="Batzoglou S."/>
            <person name="Lee S.I."/>
            <person name="Basturkmen M."/>
            <person name="Spevak C.C."/>
            <person name="Clutterbuck J."/>
            <person name="Kapitonov V."/>
            <person name="Jurka J."/>
            <person name="Scazzocchio C."/>
            <person name="Farman M."/>
            <person name="Butler J."/>
            <person name="Purcell S."/>
            <person name="Harris S."/>
            <person name="Braus G.H."/>
            <person name="Draht O."/>
            <person name="Busch S."/>
            <person name="D'Enfert C."/>
            <person name="Bouchier C."/>
            <person name="Goldman G.H."/>
            <person name="Bell-Pedersen D."/>
            <person name="Griffiths-Jones S."/>
            <person name="Doonan J.H."/>
            <person name="Yu J."/>
            <person name="Vienken K."/>
            <person name="Pain A."/>
            <person name="Freitag M."/>
            <person name="Selker E.U."/>
            <person name="Archer D.B."/>
            <person name="Penalva M.A."/>
            <person name="Oakley B.R."/>
            <person name="Momany M."/>
            <person name="Tanaka T."/>
            <person name="Kumagai T."/>
            <person name="Asai K."/>
            <person name="Machida M."/>
            <person name="Nierman W.C."/>
            <person name="Denning D.W."/>
            <person name="Caddick M."/>
            <person name="Hynes M."/>
            <person name="Paoletti M."/>
            <person name="Fischer R."/>
            <person name="Miller B."/>
            <person name="Dyer P."/>
            <person name="Sachs M.S."/>
            <person name="Osmani S.A."/>
            <person name="Birren B.W."/>
        </authorList>
    </citation>
    <scope>NUCLEOTIDE SEQUENCE [LARGE SCALE GENOMIC DNA]</scope>
    <source>
        <strain evidence="4">FGSC A4 / ATCC 38163 / CBS 112.46 / NRRL 194 / M139</strain>
    </source>
</reference>
<feature type="region of interest" description="Disordered" evidence="2">
    <location>
        <begin position="1"/>
        <end position="51"/>
    </location>
</feature>
<feature type="coiled-coil region" evidence="1">
    <location>
        <begin position="90"/>
        <end position="226"/>
    </location>
</feature>
<evidence type="ECO:0000256" key="2">
    <source>
        <dbReference type="SAM" id="MobiDB-lite"/>
    </source>
</evidence>
<dbReference type="EMBL" id="BN001308">
    <property type="protein sequence ID" value="CBF88662.1"/>
    <property type="molecule type" value="Genomic_DNA"/>
</dbReference>
<dbReference type="PANTHER" id="PTHR42041">
    <property type="entry name" value="DNA ENDONUCLEASE ACTIVATOR CTP1 C-TERMINAL DOMAIN-CONTAINING PROTEIN"/>
    <property type="match status" value="1"/>
</dbReference>
<dbReference type="OMA" id="CSCRIAE"/>
<dbReference type="GeneID" id="2876626"/>
<dbReference type="PANTHER" id="PTHR42041:SF1">
    <property type="entry name" value="DNA ENDONUCLEASE ACTIVATOR CTP1 C-TERMINAL DOMAIN-CONTAINING PROTEIN"/>
    <property type="match status" value="1"/>
</dbReference>
<feature type="region of interest" description="Disordered" evidence="2">
    <location>
        <begin position="514"/>
        <end position="546"/>
    </location>
</feature>
<dbReference type="HOGENOM" id="CLU_395924_0_0_1"/>
<dbReference type="KEGG" id="ani:ANIA_00849"/>
<feature type="region of interest" description="Disordered" evidence="2">
    <location>
        <begin position="367"/>
        <end position="502"/>
    </location>
</feature>
<evidence type="ECO:0000313" key="3">
    <source>
        <dbReference type="EMBL" id="CBF88662.1"/>
    </source>
</evidence>
<dbReference type="OrthoDB" id="4495335at2759"/>
<feature type="compositionally biased region" description="Basic and acidic residues" evidence="2">
    <location>
        <begin position="403"/>
        <end position="427"/>
    </location>
</feature>
<feature type="region of interest" description="Disordered" evidence="2">
    <location>
        <begin position="599"/>
        <end position="662"/>
    </location>
</feature>
<feature type="compositionally biased region" description="Acidic residues" evidence="2">
    <location>
        <begin position="435"/>
        <end position="451"/>
    </location>
</feature>
<proteinExistence type="predicted"/>
<dbReference type="Proteomes" id="UP000000560">
    <property type="component" value="Chromosome VIII"/>
</dbReference>
<dbReference type="AlphaFoldDB" id="C8VQ21"/>
<feature type="compositionally biased region" description="Basic and acidic residues" evidence="2">
    <location>
        <begin position="367"/>
        <end position="385"/>
    </location>
</feature>
<dbReference type="InParanoid" id="C8VQ21"/>
<organism evidence="3 4">
    <name type="scientific">Emericella nidulans (strain FGSC A4 / ATCC 38163 / CBS 112.46 / NRRL 194 / M139)</name>
    <name type="common">Aspergillus nidulans</name>
    <dbReference type="NCBI Taxonomy" id="227321"/>
    <lineage>
        <taxon>Eukaryota</taxon>
        <taxon>Fungi</taxon>
        <taxon>Dikarya</taxon>
        <taxon>Ascomycota</taxon>
        <taxon>Pezizomycotina</taxon>
        <taxon>Eurotiomycetes</taxon>
        <taxon>Eurotiomycetidae</taxon>
        <taxon>Eurotiales</taxon>
        <taxon>Aspergillaceae</taxon>
        <taxon>Aspergillus</taxon>
        <taxon>Aspergillus subgen. Nidulantes</taxon>
    </lineage>
</organism>
<feature type="compositionally biased region" description="Polar residues" evidence="2">
    <location>
        <begin position="22"/>
        <end position="39"/>
    </location>
</feature>
<feature type="compositionally biased region" description="Basic and acidic residues" evidence="2">
    <location>
        <begin position="640"/>
        <end position="654"/>
    </location>
</feature>
<name>C8VQ21_EMENI</name>
<feature type="region of interest" description="Disordered" evidence="2">
    <location>
        <begin position="248"/>
        <end position="313"/>
    </location>
</feature>
<protein>
    <submittedName>
        <fullName evidence="3">Uncharacterized protein</fullName>
    </submittedName>
</protein>
<reference evidence="4" key="2">
    <citation type="journal article" date="2009" name="Fungal Genet. Biol.">
        <title>The 2008 update of the Aspergillus nidulans genome annotation: a community effort.</title>
        <authorList>
            <person name="Wortman J.R."/>
            <person name="Gilsenan J.M."/>
            <person name="Joardar V."/>
            <person name="Deegan J."/>
            <person name="Clutterbuck J."/>
            <person name="Andersen M.R."/>
            <person name="Archer D."/>
            <person name="Bencina M."/>
            <person name="Braus G."/>
            <person name="Coutinho P."/>
            <person name="von Dohren H."/>
            <person name="Doonan J."/>
            <person name="Driessen A.J."/>
            <person name="Durek P."/>
            <person name="Espeso E."/>
            <person name="Fekete E."/>
            <person name="Flipphi M."/>
            <person name="Estrada C.G."/>
            <person name="Geysens S."/>
            <person name="Goldman G."/>
            <person name="de Groot P.W."/>
            <person name="Hansen K."/>
            <person name="Harris S.D."/>
            <person name="Heinekamp T."/>
            <person name="Helmstaedt K."/>
            <person name="Henrissat B."/>
            <person name="Hofmann G."/>
            <person name="Homan T."/>
            <person name="Horio T."/>
            <person name="Horiuchi H."/>
            <person name="James S."/>
            <person name="Jones M."/>
            <person name="Karaffa L."/>
            <person name="Karanyi Z."/>
            <person name="Kato M."/>
            <person name="Keller N."/>
            <person name="Kelly D.E."/>
            <person name="Kiel J.A."/>
            <person name="Kim J.M."/>
            <person name="van der Klei I.J."/>
            <person name="Klis F.M."/>
            <person name="Kovalchuk A."/>
            <person name="Krasevec N."/>
            <person name="Kubicek C.P."/>
            <person name="Liu B."/>
            <person name="Maccabe A."/>
            <person name="Meyer V."/>
            <person name="Mirabito P."/>
            <person name="Miskei M."/>
            <person name="Mos M."/>
            <person name="Mullins J."/>
            <person name="Nelson D.R."/>
            <person name="Nielsen J."/>
            <person name="Oakley B.R."/>
            <person name="Osmani S.A."/>
            <person name="Pakula T."/>
            <person name="Paszewski A."/>
            <person name="Paulsen I."/>
            <person name="Pilsyk S."/>
            <person name="Pocsi I."/>
            <person name="Punt P.J."/>
            <person name="Ram A.F."/>
            <person name="Ren Q."/>
            <person name="Robellet X."/>
            <person name="Robson G."/>
            <person name="Seiboth B."/>
            <person name="van Solingen P."/>
            <person name="Specht T."/>
            <person name="Sun J."/>
            <person name="Taheri-Talesh N."/>
            <person name="Takeshita N."/>
            <person name="Ussery D."/>
            <person name="vanKuyk P.A."/>
            <person name="Visser H."/>
            <person name="van de Vondervoort P.J."/>
            <person name="de Vries R.P."/>
            <person name="Walton J."/>
            <person name="Xiang X."/>
            <person name="Xiong Y."/>
            <person name="Zeng A.P."/>
            <person name="Brandt B.W."/>
            <person name="Cornell M.J."/>
            <person name="van den Hondel C.A."/>
            <person name="Visser J."/>
            <person name="Oliver S.G."/>
            <person name="Turner G."/>
        </authorList>
    </citation>
    <scope>GENOME REANNOTATION</scope>
    <source>
        <strain evidence="4">FGSC A4 / ATCC 38163 / CBS 112.46 / NRRL 194 / M139</strain>
    </source>
</reference>
<feature type="compositionally biased region" description="Acidic residues" evidence="2">
    <location>
        <begin position="458"/>
        <end position="468"/>
    </location>
</feature>
<evidence type="ECO:0000256" key="1">
    <source>
        <dbReference type="SAM" id="Coils"/>
    </source>
</evidence>
<keyword evidence="4" id="KW-1185">Reference proteome</keyword>